<dbReference type="GO" id="GO:0140949">
    <property type="term" value="F:histone H3K9 trimethyltransferase activity"/>
    <property type="evidence" value="ECO:0007669"/>
    <property type="project" value="UniProtKB-EC"/>
</dbReference>
<organism evidence="19">
    <name type="scientific">Musca domestica</name>
    <name type="common">House fly</name>
    <dbReference type="NCBI Taxonomy" id="7370"/>
    <lineage>
        <taxon>Eukaryota</taxon>
        <taxon>Metazoa</taxon>
        <taxon>Ecdysozoa</taxon>
        <taxon>Arthropoda</taxon>
        <taxon>Hexapoda</taxon>
        <taxon>Insecta</taxon>
        <taxon>Pterygota</taxon>
        <taxon>Neoptera</taxon>
        <taxon>Endopterygota</taxon>
        <taxon>Diptera</taxon>
        <taxon>Brachycera</taxon>
        <taxon>Muscomorpha</taxon>
        <taxon>Muscoidea</taxon>
        <taxon>Muscidae</taxon>
        <taxon>Musca</taxon>
    </lineage>
</organism>
<dbReference type="InterPro" id="IPR011381">
    <property type="entry name" value="H3-K9_MeTrfase_SUV39H1/2-like"/>
</dbReference>
<evidence type="ECO:0000313" key="20">
    <source>
        <dbReference type="Proteomes" id="UP001652621"/>
    </source>
</evidence>
<dbReference type="STRING" id="7370.A0A1I8MUJ5"/>
<dbReference type="CDD" id="cd10542">
    <property type="entry name" value="SET_SUV39H"/>
    <property type="match status" value="1"/>
</dbReference>
<dbReference type="EnsemblMetazoa" id="MDOA008584-RA">
    <property type="protein sequence ID" value="MDOA008584-PA"/>
    <property type="gene ID" value="MDOA008584"/>
</dbReference>
<gene>
    <name evidence="19" type="primary">101894917</name>
    <name evidence="21" type="synonym">LOC101894917</name>
</gene>
<evidence type="ECO:0000259" key="15">
    <source>
        <dbReference type="PROSITE" id="PS50013"/>
    </source>
</evidence>
<evidence type="ECO:0000256" key="2">
    <source>
        <dbReference type="ARBA" id="ARBA00004584"/>
    </source>
</evidence>
<evidence type="ECO:0000256" key="7">
    <source>
        <dbReference type="ARBA" id="ARBA00022723"/>
    </source>
</evidence>
<feature type="domain" description="Chromo" evidence="15">
    <location>
        <begin position="230"/>
        <end position="288"/>
    </location>
</feature>
<dbReference type="InterPro" id="IPR001214">
    <property type="entry name" value="SET_dom"/>
</dbReference>
<comment type="catalytic activity">
    <reaction evidence="12">
        <text>L-lysyl(9)-[histone H3] + 3 S-adenosyl-L-methionine = N(6),N(6),N(6)-trimethyl-L-lysyl(9)-[histone H3] + 3 S-adenosyl-L-homocysteine + 3 H(+)</text>
        <dbReference type="Rhea" id="RHEA:60276"/>
        <dbReference type="Rhea" id="RHEA-COMP:15538"/>
        <dbReference type="Rhea" id="RHEA-COMP:15546"/>
        <dbReference type="ChEBI" id="CHEBI:15378"/>
        <dbReference type="ChEBI" id="CHEBI:29969"/>
        <dbReference type="ChEBI" id="CHEBI:57856"/>
        <dbReference type="ChEBI" id="CHEBI:59789"/>
        <dbReference type="ChEBI" id="CHEBI:61961"/>
        <dbReference type="EC" id="2.1.1.355"/>
    </reaction>
</comment>
<evidence type="ECO:0000256" key="6">
    <source>
        <dbReference type="ARBA" id="ARBA00022691"/>
    </source>
</evidence>
<reference evidence="19" key="1">
    <citation type="submission" date="2020-05" db="UniProtKB">
        <authorList>
            <consortium name="EnsemblMetazoa"/>
        </authorList>
    </citation>
    <scope>IDENTIFICATION</scope>
    <source>
        <strain evidence="19">Aabys</strain>
    </source>
</reference>
<dbReference type="Pfam" id="PF00856">
    <property type="entry name" value="SET"/>
    <property type="match status" value="1"/>
</dbReference>
<feature type="binding site" evidence="13">
    <location>
        <position position="630"/>
    </location>
    <ligand>
        <name>Zn(2+)</name>
        <dbReference type="ChEBI" id="CHEBI:29105"/>
        <label>4</label>
    </ligand>
</feature>
<dbReference type="PROSITE" id="PS50280">
    <property type="entry name" value="SET"/>
    <property type="match status" value="1"/>
</dbReference>
<evidence type="ECO:0000256" key="4">
    <source>
        <dbReference type="ARBA" id="ARBA00022603"/>
    </source>
</evidence>
<dbReference type="GO" id="GO:0008270">
    <property type="term" value="F:zinc ion binding"/>
    <property type="evidence" value="ECO:0007669"/>
    <property type="project" value="UniProtKB-UniRule"/>
</dbReference>
<dbReference type="InterPro" id="IPR027417">
    <property type="entry name" value="P-loop_NTPase"/>
</dbReference>
<feature type="binding site" evidence="13">
    <location>
        <position position="572"/>
    </location>
    <ligand>
        <name>Zn(2+)</name>
        <dbReference type="ChEBI" id="CHEBI:29105"/>
        <label>4</label>
    </ligand>
</feature>
<feature type="domain" description="SET" evidence="16">
    <location>
        <begin position="486"/>
        <end position="612"/>
    </location>
</feature>
<feature type="binding site" evidence="13">
    <location>
        <position position="425"/>
    </location>
    <ligand>
        <name>Zn(2+)</name>
        <dbReference type="ChEBI" id="CHEBI:29105"/>
        <label>1</label>
    </ligand>
</feature>
<dbReference type="EC" id="2.1.1.355" evidence="12"/>
<evidence type="ECO:0000256" key="8">
    <source>
        <dbReference type="ARBA" id="ARBA00022833"/>
    </source>
</evidence>
<dbReference type="SUPFAM" id="SSF52540">
    <property type="entry name" value="P-loop containing nucleoside triphosphate hydrolases"/>
    <property type="match status" value="1"/>
</dbReference>
<dbReference type="VEuPathDB" id="VectorBase:MDOMA2_008133"/>
<dbReference type="InterPro" id="IPR003616">
    <property type="entry name" value="Post-SET_dom"/>
</dbReference>
<feature type="binding site" evidence="13">
    <location>
        <position position="465"/>
    </location>
    <ligand>
        <name>Zn(2+)</name>
        <dbReference type="ChEBI" id="CHEBI:29105"/>
        <label>3</label>
    </ligand>
</feature>
<dbReference type="Gene3D" id="2.40.50.40">
    <property type="match status" value="1"/>
</dbReference>
<dbReference type="FunFam" id="3.40.50.300:FF:002336">
    <property type="entry name" value="Histone-lysine N-methyltransferase Su(var)3-9"/>
    <property type="match status" value="1"/>
</dbReference>
<evidence type="ECO:0000313" key="21">
    <source>
        <dbReference type="RefSeq" id="XP_005182782.1"/>
    </source>
</evidence>
<dbReference type="PIRSF" id="PIRSF009343">
    <property type="entry name" value="SUV39_SET"/>
    <property type="match status" value="1"/>
</dbReference>
<dbReference type="InterPro" id="IPR023780">
    <property type="entry name" value="Chromo_domain"/>
</dbReference>
<evidence type="ECO:0000256" key="9">
    <source>
        <dbReference type="ARBA" id="ARBA00022853"/>
    </source>
</evidence>
<dbReference type="SMART" id="SM00317">
    <property type="entry name" value="SET"/>
    <property type="match status" value="1"/>
</dbReference>
<keyword evidence="9 12" id="KW-0156">Chromatin regulator</keyword>
<keyword evidence="10 12" id="KW-0539">Nucleus</keyword>
<dbReference type="GO" id="GO:0032259">
    <property type="term" value="P:methylation"/>
    <property type="evidence" value="ECO:0007669"/>
    <property type="project" value="UniProtKB-KW"/>
</dbReference>
<dbReference type="OrthoDB" id="1045173at2759"/>
<feature type="compositionally biased region" description="Polar residues" evidence="14">
    <location>
        <begin position="159"/>
        <end position="168"/>
    </location>
</feature>
<dbReference type="SMART" id="SM00298">
    <property type="entry name" value="CHROMO"/>
    <property type="match status" value="1"/>
</dbReference>
<dbReference type="SUPFAM" id="SSF54160">
    <property type="entry name" value="Chromo domain-like"/>
    <property type="match status" value="1"/>
</dbReference>
<keyword evidence="5 12" id="KW-0808">Transferase</keyword>
<reference evidence="21" key="2">
    <citation type="submission" date="2025-04" db="UniProtKB">
        <authorList>
            <consortium name="RefSeq"/>
        </authorList>
    </citation>
    <scope>IDENTIFICATION</scope>
    <source>
        <strain evidence="21">Aabys</strain>
    </source>
</reference>
<dbReference type="AlphaFoldDB" id="A0A1I8MUJ5"/>
<feature type="binding site" evidence="13">
    <location>
        <position position="438"/>
    </location>
    <ligand>
        <name>Zn(2+)</name>
        <dbReference type="ChEBI" id="CHEBI:29105"/>
        <label>2</label>
    </ligand>
</feature>
<dbReference type="InterPro" id="IPR000953">
    <property type="entry name" value="Chromo/chromo_shadow_dom"/>
</dbReference>
<dbReference type="Pfam" id="PF00385">
    <property type="entry name" value="Chromo"/>
    <property type="match status" value="1"/>
</dbReference>
<feature type="binding site" evidence="13">
    <location>
        <position position="427"/>
    </location>
    <ligand>
        <name>Zn(2+)</name>
        <dbReference type="ChEBI" id="CHEBI:29105"/>
        <label>1</label>
    </ligand>
</feature>
<feature type="binding site" evidence="13">
    <location>
        <position position="475"/>
    </location>
    <ligand>
        <name>Zn(2+)</name>
        <dbReference type="ChEBI" id="CHEBI:29105"/>
        <label>3</label>
    </ligand>
</feature>
<dbReference type="SMART" id="SM00508">
    <property type="entry name" value="PostSET"/>
    <property type="match status" value="1"/>
</dbReference>
<dbReference type="InterPro" id="IPR046341">
    <property type="entry name" value="SET_dom_sf"/>
</dbReference>
<keyword evidence="6 12" id="KW-0949">S-adenosyl-L-methionine</keyword>
<feature type="binding site" evidence="13">
    <location>
        <position position="469"/>
    </location>
    <ligand>
        <name>Zn(2+)</name>
        <dbReference type="ChEBI" id="CHEBI:29105"/>
        <label>2</label>
    </ligand>
</feature>
<dbReference type="Pfam" id="PF05033">
    <property type="entry name" value="Pre-SET"/>
    <property type="match status" value="1"/>
</dbReference>
<keyword evidence="8 12" id="KW-0862">Zinc</keyword>
<protein>
    <recommendedName>
        <fullName evidence="12">Histone-lysine N-methyltransferase</fullName>
        <ecNumber evidence="12">2.1.1.355</ecNumber>
    </recommendedName>
</protein>
<dbReference type="InterPro" id="IPR007728">
    <property type="entry name" value="Pre-SET_dom"/>
</dbReference>
<dbReference type="eggNOG" id="KOG1082">
    <property type="taxonomic scope" value="Eukaryota"/>
</dbReference>
<evidence type="ECO:0000256" key="14">
    <source>
        <dbReference type="SAM" id="MobiDB-lite"/>
    </source>
</evidence>
<feature type="domain" description="Pre-SET" evidence="17">
    <location>
        <begin position="423"/>
        <end position="483"/>
    </location>
</feature>
<evidence type="ECO:0000259" key="17">
    <source>
        <dbReference type="PROSITE" id="PS50867"/>
    </source>
</evidence>
<dbReference type="Gene3D" id="3.40.50.300">
    <property type="entry name" value="P-loop containing nucleotide triphosphate hydrolases"/>
    <property type="match status" value="1"/>
</dbReference>
<evidence type="ECO:0000256" key="13">
    <source>
        <dbReference type="PIRSR" id="PIRSR009343-2"/>
    </source>
</evidence>
<dbReference type="PANTHER" id="PTHR46223:SF4">
    <property type="entry name" value="HISTONE-LYSINE N-METHYLTRANSFERASE-RELATED"/>
    <property type="match status" value="1"/>
</dbReference>
<feature type="region of interest" description="Disordered" evidence="14">
    <location>
        <begin position="108"/>
        <end position="168"/>
    </location>
</feature>
<dbReference type="GO" id="GO:0005634">
    <property type="term" value="C:nucleus"/>
    <property type="evidence" value="ECO:0007669"/>
    <property type="project" value="UniProtKB-SubCell"/>
</dbReference>
<comment type="subcellular location">
    <subcellularLocation>
        <location evidence="2">Chromosome</location>
        <location evidence="2">Centromere</location>
    </subcellularLocation>
    <subcellularLocation>
        <location evidence="1 12">Nucleus</location>
    </subcellularLocation>
</comment>
<dbReference type="KEGG" id="mde:101894917"/>
<evidence type="ECO:0000313" key="19">
    <source>
        <dbReference type="EnsemblMetazoa" id="MDOA008584-PA"/>
    </source>
</evidence>
<feature type="binding site" evidence="13">
    <location>
        <position position="471"/>
    </location>
    <ligand>
        <name>Zn(2+)</name>
        <dbReference type="ChEBI" id="CHEBI:29105"/>
        <label>3</label>
    </ligand>
</feature>
<dbReference type="PANTHER" id="PTHR46223">
    <property type="entry name" value="HISTONE-LYSINE N-METHYLTRANSFERASE SUV39H"/>
    <property type="match status" value="1"/>
</dbReference>
<keyword evidence="7 12" id="KW-0479">Metal-binding</keyword>
<evidence type="ECO:0000256" key="12">
    <source>
        <dbReference type="PIRNR" id="PIRNR009343"/>
    </source>
</evidence>
<feature type="domain" description="Post-SET" evidence="18">
    <location>
        <begin position="626"/>
        <end position="642"/>
    </location>
</feature>
<feature type="binding site" evidence="13">
    <location>
        <position position="637"/>
    </location>
    <ligand>
        <name>Zn(2+)</name>
        <dbReference type="ChEBI" id="CHEBI:29105"/>
        <label>4</label>
    </ligand>
</feature>
<proteinExistence type="inferred from homology"/>
<keyword evidence="4 12" id="KW-0489">Methyltransferase</keyword>
<accession>A0A1I8MUJ5</accession>
<keyword evidence="20" id="KW-1185">Reference proteome</keyword>
<feature type="binding site" evidence="13">
    <location>
        <position position="437"/>
    </location>
    <ligand>
        <name>Zn(2+)</name>
        <dbReference type="ChEBI" id="CHEBI:29105"/>
        <label>1</label>
    </ligand>
</feature>
<name>A0A1I8MUJ5_MUSDO</name>
<dbReference type="SUPFAM" id="SSF82199">
    <property type="entry name" value="SET domain"/>
    <property type="match status" value="1"/>
</dbReference>
<dbReference type="PROSITE" id="PS50868">
    <property type="entry name" value="POST_SET"/>
    <property type="match status" value="1"/>
</dbReference>
<evidence type="ECO:0000256" key="5">
    <source>
        <dbReference type="ARBA" id="ARBA00022679"/>
    </source>
</evidence>
<dbReference type="Gene3D" id="2.170.270.10">
    <property type="entry name" value="SET domain"/>
    <property type="match status" value="1"/>
</dbReference>
<feature type="binding site" evidence="13">
    <location>
        <position position="425"/>
    </location>
    <ligand>
        <name>Zn(2+)</name>
        <dbReference type="ChEBI" id="CHEBI:29105"/>
        <label>2</label>
    </ligand>
</feature>
<evidence type="ECO:0000256" key="11">
    <source>
        <dbReference type="ARBA" id="ARBA00023328"/>
    </source>
</evidence>
<dbReference type="SMART" id="SM00468">
    <property type="entry name" value="PreSET"/>
    <property type="match status" value="1"/>
</dbReference>
<evidence type="ECO:0000259" key="18">
    <source>
        <dbReference type="PROSITE" id="PS50868"/>
    </source>
</evidence>
<dbReference type="GO" id="GO:0000775">
    <property type="term" value="C:chromosome, centromeric region"/>
    <property type="evidence" value="ECO:0007669"/>
    <property type="project" value="UniProtKB-SubCell"/>
</dbReference>
<dbReference type="VEuPathDB" id="VectorBase:MDOA008584"/>
<dbReference type="PROSITE" id="PS50867">
    <property type="entry name" value="PRE_SET"/>
    <property type="match status" value="1"/>
</dbReference>
<keyword evidence="3" id="KW-0158">Chromosome</keyword>
<sequence>MSTAEAQIGLNTNLQQQDLKNLDVSNLTPLSPEVISRQATINIGTIGHVAHGKSTVVKAISGVQTVRFKNELERNITIKLERISQQRIQALLASPKLLREFERQQEAKRRQRLRQRQQQQVQQRRVRQLKQQQQEKQSTMTRSSSLDSLLTRSERGPSVSPSSGYESLNDNASICSADSLYMKSPPKSLVVLLTKSSLVEEALQHTIQNKRRRNSCETPSHTPKKQKHEYVVENIESIECINAEPVFYVKWLNYPKSQNTWERLSNVSECVLLDGFIQSQMYLHEDVIPDIREKLLQKIQDEQITLQPHELNMEELDNFDPMVVKIDLILLAQFIKARSRSQREPEKIRERLIKSMLMEQCSVKRKQQLASLQEWEERMNLIESVSPIRVENNVDLETLDPNFQYINANFCGKGVEIQISPKMGCKCEDVCAPSTKCCARLADSYFAYDKNGRLRIYPGEAIYECNEACACSEDCPNRVIQRGRHNSLCLFKTSNGRGWGVRTEKALRKGEFVGEYVGEIITSEEADERGTQYDAIGRTYLFDLDYNTNAESMYTIDAALHGNVCHFFNHSCDPNLAVFPFWVDNLDINMPRLAFFTLRPIKPGEELTFDYIRGDEGEYENLSNAEKVSCRCGAEKCRKVLF</sequence>
<feature type="binding site" evidence="13">
    <location>
        <position position="632"/>
    </location>
    <ligand>
        <name>Zn(2+)</name>
        <dbReference type="ChEBI" id="CHEBI:29105"/>
        <label>4</label>
    </ligand>
</feature>
<dbReference type="GeneID" id="101894917"/>
<evidence type="ECO:0000256" key="10">
    <source>
        <dbReference type="ARBA" id="ARBA00023242"/>
    </source>
</evidence>
<evidence type="ECO:0000256" key="1">
    <source>
        <dbReference type="ARBA" id="ARBA00004123"/>
    </source>
</evidence>
<keyword evidence="11" id="KW-0137">Centromere</keyword>
<dbReference type="PROSITE" id="PS50013">
    <property type="entry name" value="CHROMO_2"/>
    <property type="match status" value="1"/>
</dbReference>
<evidence type="ECO:0000256" key="3">
    <source>
        <dbReference type="ARBA" id="ARBA00022454"/>
    </source>
</evidence>
<dbReference type="CDD" id="cd00024">
    <property type="entry name" value="CD_CSD"/>
    <property type="match status" value="1"/>
</dbReference>
<evidence type="ECO:0000259" key="16">
    <source>
        <dbReference type="PROSITE" id="PS50280"/>
    </source>
</evidence>
<dbReference type="InterPro" id="IPR016197">
    <property type="entry name" value="Chromo-like_dom_sf"/>
</dbReference>
<feature type="compositionally biased region" description="Low complexity" evidence="14">
    <location>
        <begin position="116"/>
        <end position="151"/>
    </location>
</feature>
<dbReference type="Proteomes" id="UP001652621">
    <property type="component" value="Unplaced"/>
</dbReference>
<feature type="binding site" evidence="13">
    <location>
        <position position="465"/>
    </location>
    <ligand>
        <name>Zn(2+)</name>
        <dbReference type="ChEBI" id="CHEBI:29105"/>
        <label>2</label>
    </ligand>
</feature>
<comment type="similarity">
    <text evidence="12">Belongs to the class V-like SAM-binding methyltransferase superfamily. Histone-lysine methyltransferase family. Suvar3-9 subfamily.</text>
</comment>
<dbReference type="InterPro" id="IPR050973">
    <property type="entry name" value="H3K9_Histone-Lys_N-MTase"/>
</dbReference>
<dbReference type="RefSeq" id="XP_005182782.1">
    <property type="nucleotide sequence ID" value="XM_005182725.3"/>
</dbReference>